<dbReference type="AlphaFoldDB" id="A0A0F9FN83"/>
<keyword evidence="1" id="KW-1133">Transmembrane helix</keyword>
<sequence>MNIMGYMSFKNDKVFLEKSSKFCDSNILRGAVKRLTRIFSQDPLSYDADVKKYRKLSWHLNSTSAVAGLDYLFYVLSWFGFHLINEDSEYYTLQYFLDKNSTLYLFIQRDQDRYIITSHIEVGIHHHKLKNLISTSLLSELHGLLKRELPHIPVYMTYLSESKEEIPDKIDSFQSTSINTSKLSIDVMRYFNNALESAIIAATSISLKRRKLINREAIISLIYGNVLKDLNLSLIHASIIDKLDQFIHHHIVKALDEVKQVYQQKMEEIKLPKDTLCDFSVDTEVYKKIREKFSEDLTLKDSFFDDIERMFTTPLGGSIDEKKVAHKNLRNVSSNVNEKKIDKTYIESIRTYLYNFCKSTLYNILKEQYLPASLAKHQLLKEFKQFLKTVSSNSKKVYEEVMATFMQEIFPSEYQRVVESMYYITEPVKPAEPIEPSFFMQWSDDNPFHSFLLFVCSIISVIAFFLIGMFLISNRDSIPIIDNYPLHFLLTAILIIISSGLAFWIVINMVKYKLKLRNAR</sequence>
<feature type="transmembrane region" description="Helical" evidence="1">
    <location>
        <begin position="451"/>
        <end position="472"/>
    </location>
</feature>
<gene>
    <name evidence="2" type="ORF">LCGC14_1932170</name>
</gene>
<evidence type="ECO:0000313" key="2">
    <source>
        <dbReference type="EMBL" id="KKL87693.1"/>
    </source>
</evidence>
<organism evidence="2">
    <name type="scientific">marine sediment metagenome</name>
    <dbReference type="NCBI Taxonomy" id="412755"/>
    <lineage>
        <taxon>unclassified sequences</taxon>
        <taxon>metagenomes</taxon>
        <taxon>ecological metagenomes</taxon>
    </lineage>
</organism>
<proteinExistence type="predicted"/>
<keyword evidence="1" id="KW-0812">Transmembrane</keyword>
<evidence type="ECO:0000256" key="1">
    <source>
        <dbReference type="SAM" id="Phobius"/>
    </source>
</evidence>
<reference evidence="2" key="1">
    <citation type="journal article" date="2015" name="Nature">
        <title>Complex archaea that bridge the gap between prokaryotes and eukaryotes.</title>
        <authorList>
            <person name="Spang A."/>
            <person name="Saw J.H."/>
            <person name="Jorgensen S.L."/>
            <person name="Zaremba-Niedzwiedzka K."/>
            <person name="Martijn J."/>
            <person name="Lind A.E."/>
            <person name="van Eijk R."/>
            <person name="Schleper C."/>
            <person name="Guy L."/>
            <person name="Ettema T.J."/>
        </authorList>
    </citation>
    <scope>NUCLEOTIDE SEQUENCE</scope>
</reference>
<protein>
    <submittedName>
        <fullName evidence="2">Uncharacterized protein</fullName>
    </submittedName>
</protein>
<accession>A0A0F9FN83</accession>
<feature type="transmembrane region" description="Helical" evidence="1">
    <location>
        <begin position="484"/>
        <end position="507"/>
    </location>
</feature>
<dbReference type="EMBL" id="LAZR01020765">
    <property type="protein sequence ID" value="KKL87693.1"/>
    <property type="molecule type" value="Genomic_DNA"/>
</dbReference>
<comment type="caution">
    <text evidence="2">The sequence shown here is derived from an EMBL/GenBank/DDBJ whole genome shotgun (WGS) entry which is preliminary data.</text>
</comment>
<name>A0A0F9FN83_9ZZZZ</name>
<keyword evidence="1" id="KW-0472">Membrane</keyword>